<feature type="region of interest" description="Disordered" evidence="1">
    <location>
        <begin position="73"/>
        <end position="152"/>
    </location>
</feature>
<name>A0A438DCS2_VITVI</name>
<dbReference type="Pfam" id="PF25597">
    <property type="entry name" value="SH3_retrovirus"/>
    <property type="match status" value="1"/>
</dbReference>
<dbReference type="EMBL" id="QGNW01001688">
    <property type="protein sequence ID" value="RVW33181.1"/>
    <property type="molecule type" value="Genomic_DNA"/>
</dbReference>
<feature type="domain" description="Retroviral polymerase SH3-like" evidence="2">
    <location>
        <begin position="15"/>
        <end position="40"/>
    </location>
</feature>
<sequence>MVVETNATFDHQVWCLDLATKRVYISRHVIFDEKSFPAKELAENTTSRRTNPIVDKPLTIPSSVISSNLSSNISAVVPPQNDHSSPSVEMPILAASNSTQQSPPPTSNDYSPSPPPTLNFENSIDPKIVIPQISPSPQVPQEPDNTSNNPIV</sequence>
<dbReference type="InterPro" id="IPR057670">
    <property type="entry name" value="SH3_retrovirus"/>
</dbReference>
<evidence type="ECO:0000313" key="4">
    <source>
        <dbReference type="Proteomes" id="UP000288805"/>
    </source>
</evidence>
<organism evidence="3 4">
    <name type="scientific">Vitis vinifera</name>
    <name type="common">Grape</name>
    <dbReference type="NCBI Taxonomy" id="29760"/>
    <lineage>
        <taxon>Eukaryota</taxon>
        <taxon>Viridiplantae</taxon>
        <taxon>Streptophyta</taxon>
        <taxon>Embryophyta</taxon>
        <taxon>Tracheophyta</taxon>
        <taxon>Spermatophyta</taxon>
        <taxon>Magnoliopsida</taxon>
        <taxon>eudicotyledons</taxon>
        <taxon>Gunneridae</taxon>
        <taxon>Pentapetalae</taxon>
        <taxon>rosids</taxon>
        <taxon>Vitales</taxon>
        <taxon>Vitaceae</taxon>
        <taxon>Viteae</taxon>
        <taxon>Vitis</taxon>
    </lineage>
</organism>
<evidence type="ECO:0000256" key="1">
    <source>
        <dbReference type="SAM" id="MobiDB-lite"/>
    </source>
</evidence>
<gene>
    <name evidence="3" type="ORF">CK203_081148</name>
</gene>
<accession>A0A438DCS2</accession>
<dbReference type="AlphaFoldDB" id="A0A438DCS2"/>
<feature type="compositionally biased region" description="Pro residues" evidence="1">
    <location>
        <begin position="102"/>
        <end position="117"/>
    </location>
</feature>
<feature type="compositionally biased region" description="Polar residues" evidence="1">
    <location>
        <begin position="143"/>
        <end position="152"/>
    </location>
</feature>
<evidence type="ECO:0000313" key="3">
    <source>
        <dbReference type="EMBL" id="RVW33181.1"/>
    </source>
</evidence>
<reference evidence="3 4" key="1">
    <citation type="journal article" date="2018" name="PLoS Genet.">
        <title>Population sequencing reveals clonal diversity and ancestral inbreeding in the grapevine cultivar Chardonnay.</title>
        <authorList>
            <person name="Roach M.J."/>
            <person name="Johnson D.L."/>
            <person name="Bohlmann J."/>
            <person name="van Vuuren H.J."/>
            <person name="Jones S.J."/>
            <person name="Pretorius I.S."/>
            <person name="Schmidt S.A."/>
            <person name="Borneman A.R."/>
        </authorList>
    </citation>
    <scope>NUCLEOTIDE SEQUENCE [LARGE SCALE GENOMIC DNA]</scope>
    <source>
        <strain evidence="4">cv. Chardonnay</strain>
        <tissue evidence="3">Leaf</tissue>
    </source>
</reference>
<comment type="caution">
    <text evidence="3">The sequence shown here is derived from an EMBL/GenBank/DDBJ whole genome shotgun (WGS) entry which is preliminary data.</text>
</comment>
<dbReference type="Proteomes" id="UP000288805">
    <property type="component" value="Unassembled WGS sequence"/>
</dbReference>
<protein>
    <recommendedName>
        <fullName evidence="2">Retroviral polymerase SH3-like domain-containing protein</fullName>
    </recommendedName>
</protein>
<proteinExistence type="predicted"/>
<evidence type="ECO:0000259" key="2">
    <source>
        <dbReference type="Pfam" id="PF25597"/>
    </source>
</evidence>
<feature type="compositionally biased region" description="Low complexity" evidence="1">
    <location>
        <begin position="128"/>
        <end position="141"/>
    </location>
</feature>